<dbReference type="Proteomes" id="UP000285146">
    <property type="component" value="Unassembled WGS sequence"/>
</dbReference>
<dbReference type="OrthoDB" id="4539697at2759"/>
<dbReference type="PANTHER" id="PTHR37489:SF1">
    <property type="entry name" value="DUF3500 DOMAIN-CONTAINING PROTEIN"/>
    <property type="match status" value="1"/>
</dbReference>
<dbReference type="InParanoid" id="A0A423VWP6"/>
<evidence type="ECO:0000313" key="1">
    <source>
        <dbReference type="EMBL" id="ROV95495.1"/>
    </source>
</evidence>
<evidence type="ECO:0000313" key="2">
    <source>
        <dbReference type="Proteomes" id="UP000285146"/>
    </source>
</evidence>
<dbReference type="EMBL" id="LKEB01000071">
    <property type="protein sequence ID" value="ROV95495.1"/>
    <property type="molecule type" value="Genomic_DNA"/>
</dbReference>
<evidence type="ECO:0008006" key="3">
    <source>
        <dbReference type="Google" id="ProtNLM"/>
    </source>
</evidence>
<gene>
    <name evidence="1" type="ORF">VPNG_08905</name>
</gene>
<reference evidence="1 2" key="1">
    <citation type="submission" date="2015-09" db="EMBL/GenBank/DDBJ databases">
        <title>Host preference determinants of Valsa canker pathogens revealed by comparative genomics.</title>
        <authorList>
            <person name="Yin Z."/>
            <person name="Huang L."/>
        </authorList>
    </citation>
    <scope>NUCLEOTIDE SEQUENCE [LARGE SCALE GENOMIC DNA]</scope>
    <source>
        <strain evidence="1 2">SXYLt</strain>
    </source>
</reference>
<proteinExistence type="predicted"/>
<dbReference type="AlphaFoldDB" id="A0A423VWP6"/>
<comment type="caution">
    <text evidence="1">The sequence shown here is derived from an EMBL/GenBank/DDBJ whole genome shotgun (WGS) entry which is preliminary data.</text>
</comment>
<accession>A0A423VWP6</accession>
<dbReference type="STRING" id="1230097.A0A423VWP6"/>
<dbReference type="Pfam" id="PF12006">
    <property type="entry name" value="DUF3500"/>
    <property type="match status" value="1"/>
</dbReference>
<protein>
    <recommendedName>
        <fullName evidence="3">DUF3500 domain-containing protein</fullName>
    </recommendedName>
</protein>
<name>A0A423VWP6_9PEZI</name>
<sequence length="458" mass="53099">MAFQAAQSFDAQNFKGYDNITQTKPVVIEPQEYRKYLPDLNQPRFTTMQEQGAHEYAKDFKEKGQPPWLHALYLHWLELLKEPFKGVTNDGKVRPNLFELQDEGVLIEGIVTAANAVVALLEPDQLKKTLYHIDAPEWRTWSNPEFLLSDKGVRLDEVHPELRVKILSLLHKSLSPEGYEKAVGAMRVNGFLGELVDAPAVMNEFSYNFVLFGEPSTTRPWGYSLYGHHLCLNIFFYKSQIVISPWFTGAEPNIIDDGKYRGTRILEVEEKVGLKLMQSLPAEQQEKAQIYKEMKDPKMPRGRWNHDDQRHYCGAYRDNRVVPYEGILVSEMKEEQQKLVLEILDQYLLYLPATAKKLRLKQTESWFHETYFSWIGGFSDEDPFYYRIQSPVIIAEFDHHSGVFLANKEPAKFHIHTLLRTPNGGDYGYALRPLIPGVEQEFLWEGEKEGEKKELPLR</sequence>
<organism evidence="1 2">
    <name type="scientific">Cytospora leucostoma</name>
    <dbReference type="NCBI Taxonomy" id="1230097"/>
    <lineage>
        <taxon>Eukaryota</taxon>
        <taxon>Fungi</taxon>
        <taxon>Dikarya</taxon>
        <taxon>Ascomycota</taxon>
        <taxon>Pezizomycotina</taxon>
        <taxon>Sordariomycetes</taxon>
        <taxon>Sordariomycetidae</taxon>
        <taxon>Diaporthales</taxon>
        <taxon>Cytosporaceae</taxon>
        <taxon>Cytospora</taxon>
    </lineage>
</organism>
<dbReference type="PANTHER" id="PTHR37489">
    <property type="entry name" value="DUF3500 DOMAIN-CONTAINING PROTEIN"/>
    <property type="match status" value="1"/>
</dbReference>
<keyword evidence="2" id="KW-1185">Reference proteome</keyword>
<dbReference type="InterPro" id="IPR021889">
    <property type="entry name" value="DUF3500"/>
</dbReference>